<reference evidence="1 2" key="1">
    <citation type="submission" date="2018-10" db="EMBL/GenBank/DDBJ databases">
        <title>Genomic Encyclopedia of Archaeal and Bacterial Type Strains, Phase II (KMG-II): from individual species to whole genera.</title>
        <authorList>
            <person name="Goeker M."/>
        </authorList>
    </citation>
    <scope>NUCLEOTIDE SEQUENCE [LARGE SCALE GENOMIC DNA]</scope>
    <source>
        <strain evidence="1 2">NSB1</strain>
    </source>
</reference>
<evidence type="ECO:0000313" key="1">
    <source>
        <dbReference type="EMBL" id="RKT59693.1"/>
    </source>
</evidence>
<gene>
    <name evidence="1" type="ORF">BC742_0614</name>
</gene>
<sequence length="40" mass="4859">MIYYLYLNDLIYSVFKKEFAVGRFFKSEKHIMHELLSVNA</sequence>
<dbReference type="EMBL" id="RBXN01000002">
    <property type="protein sequence ID" value="RKT59693.1"/>
    <property type="molecule type" value="Genomic_DNA"/>
</dbReference>
<evidence type="ECO:0000313" key="2">
    <source>
        <dbReference type="Proteomes" id="UP000269493"/>
    </source>
</evidence>
<accession>A0A495WG51</accession>
<organism evidence="1 2">
    <name type="scientific">Coprobacter fastidiosus NSB1 = JCM 33896</name>
    <dbReference type="NCBI Taxonomy" id="1349822"/>
    <lineage>
        <taxon>Bacteria</taxon>
        <taxon>Pseudomonadati</taxon>
        <taxon>Bacteroidota</taxon>
        <taxon>Bacteroidia</taxon>
        <taxon>Bacteroidales</taxon>
        <taxon>Barnesiellaceae</taxon>
        <taxon>Coprobacter</taxon>
    </lineage>
</organism>
<dbReference type="Proteomes" id="UP000269493">
    <property type="component" value="Unassembled WGS sequence"/>
</dbReference>
<keyword evidence="2" id="KW-1185">Reference proteome</keyword>
<comment type="caution">
    <text evidence="1">The sequence shown here is derived from an EMBL/GenBank/DDBJ whole genome shotgun (WGS) entry which is preliminary data.</text>
</comment>
<proteinExistence type="predicted"/>
<protein>
    <submittedName>
        <fullName evidence="1">Uncharacterized protein</fullName>
    </submittedName>
</protein>
<dbReference type="AlphaFoldDB" id="A0A495WG51"/>
<name>A0A495WG51_9BACT</name>